<accession>A0A4P7N8C5</accession>
<dbReference type="EMBL" id="CP034205">
    <property type="protein sequence ID" value="QBZ57511.1"/>
    <property type="molecule type" value="Genomic_DNA"/>
</dbReference>
<dbReference type="AlphaFoldDB" id="A0A4P7N8C5"/>
<evidence type="ECO:0000313" key="1">
    <source>
        <dbReference type="EMBL" id="QBZ57511.1"/>
    </source>
</evidence>
<dbReference type="Proteomes" id="UP000294847">
    <property type="component" value="Chromosome 2"/>
</dbReference>
<feature type="non-terminal residue" evidence="1">
    <location>
        <position position="1"/>
    </location>
</feature>
<name>A0A4P7N8C5_PYROR</name>
<gene>
    <name evidence="1" type="ORF">PoMZ_02437</name>
</gene>
<proteinExistence type="predicted"/>
<evidence type="ECO:0000313" key="2">
    <source>
        <dbReference type="Proteomes" id="UP000294847"/>
    </source>
</evidence>
<protein>
    <submittedName>
        <fullName evidence="1">Uncharacterized protein</fullName>
    </submittedName>
</protein>
<organism evidence="1 2">
    <name type="scientific">Pyricularia oryzae</name>
    <name type="common">Rice blast fungus</name>
    <name type="synonym">Magnaporthe oryzae</name>
    <dbReference type="NCBI Taxonomy" id="318829"/>
    <lineage>
        <taxon>Eukaryota</taxon>
        <taxon>Fungi</taxon>
        <taxon>Dikarya</taxon>
        <taxon>Ascomycota</taxon>
        <taxon>Pezizomycotina</taxon>
        <taxon>Sordariomycetes</taxon>
        <taxon>Sordariomycetidae</taxon>
        <taxon>Magnaporthales</taxon>
        <taxon>Pyriculariaceae</taxon>
        <taxon>Pyricularia</taxon>
    </lineage>
</organism>
<sequence>VACREDDARIEGSPQNHQRGQLGALSLRAVVAFMRGGPSHNDVCLCKSGASHWRSGMFRSQPR</sequence>
<reference evidence="1 2" key="1">
    <citation type="journal article" date="2019" name="Mol. Biol. Evol.">
        <title>Blast fungal genomes show frequent chromosomal changes, gene gains and losses, and effector gene turnover.</title>
        <authorList>
            <person name="Gomez Luciano L.B."/>
            <person name="Jason Tsai I."/>
            <person name="Chuma I."/>
            <person name="Tosa Y."/>
            <person name="Chen Y.H."/>
            <person name="Li J.Y."/>
            <person name="Li M.Y."/>
            <person name="Jade Lu M.Y."/>
            <person name="Nakayashiki H."/>
            <person name="Li W.H."/>
        </authorList>
    </citation>
    <scope>NUCLEOTIDE SEQUENCE [LARGE SCALE GENOMIC DNA]</scope>
    <source>
        <strain evidence="1">MZ5-1-6</strain>
    </source>
</reference>